<evidence type="ECO:0000313" key="2">
    <source>
        <dbReference type="EMBL" id="MET3526142.1"/>
    </source>
</evidence>
<dbReference type="RefSeq" id="WP_331932795.1">
    <property type="nucleotide sequence ID" value="NZ_JBEPLU010000001.1"/>
</dbReference>
<organism evidence="2 3">
    <name type="scientific">Phenylobacterium koreense</name>
    <dbReference type="NCBI Taxonomy" id="266125"/>
    <lineage>
        <taxon>Bacteria</taxon>
        <taxon>Pseudomonadati</taxon>
        <taxon>Pseudomonadota</taxon>
        <taxon>Alphaproteobacteria</taxon>
        <taxon>Caulobacterales</taxon>
        <taxon>Caulobacteraceae</taxon>
        <taxon>Phenylobacterium</taxon>
    </lineage>
</organism>
<evidence type="ECO:0000256" key="1">
    <source>
        <dbReference type="SAM" id="SignalP"/>
    </source>
</evidence>
<keyword evidence="1" id="KW-0732">Signal</keyword>
<gene>
    <name evidence="2" type="ORF">ABID41_001237</name>
</gene>
<accession>A0ABV2EH89</accession>
<sequence>MRAAVLPIAAAAVLSACATPNAKVAASAAPQADFSAWSCRELATELSLTERAYFTAARRERQSREGASAQAFYSPASYYPAPPKSSAKLRARLDDLRKASRAKRCTSQQLIEATTA</sequence>
<keyword evidence="3" id="KW-1185">Reference proteome</keyword>
<comment type="caution">
    <text evidence="2">The sequence shown here is derived from an EMBL/GenBank/DDBJ whole genome shotgun (WGS) entry which is preliminary data.</text>
</comment>
<protein>
    <recommendedName>
        <fullName evidence="4">Twin-arginine translocation pathway signal</fullName>
    </recommendedName>
</protein>
<dbReference type="PROSITE" id="PS51257">
    <property type="entry name" value="PROKAR_LIPOPROTEIN"/>
    <property type="match status" value="1"/>
</dbReference>
<dbReference type="Proteomes" id="UP001549110">
    <property type="component" value="Unassembled WGS sequence"/>
</dbReference>
<evidence type="ECO:0000313" key="3">
    <source>
        <dbReference type="Proteomes" id="UP001549110"/>
    </source>
</evidence>
<feature type="chain" id="PRO_5046789774" description="Twin-arginine translocation pathway signal" evidence="1">
    <location>
        <begin position="19"/>
        <end position="116"/>
    </location>
</feature>
<reference evidence="2 3" key="1">
    <citation type="submission" date="2024-06" db="EMBL/GenBank/DDBJ databases">
        <title>Genomic Encyclopedia of Type Strains, Phase IV (KMG-IV): sequencing the most valuable type-strain genomes for metagenomic binning, comparative biology and taxonomic classification.</title>
        <authorList>
            <person name="Goeker M."/>
        </authorList>
    </citation>
    <scope>NUCLEOTIDE SEQUENCE [LARGE SCALE GENOMIC DNA]</scope>
    <source>
        <strain evidence="2 3">DSM 17809</strain>
    </source>
</reference>
<feature type="signal peptide" evidence="1">
    <location>
        <begin position="1"/>
        <end position="18"/>
    </location>
</feature>
<name>A0ABV2EH89_9CAUL</name>
<dbReference type="EMBL" id="JBEPLU010000001">
    <property type="protein sequence ID" value="MET3526142.1"/>
    <property type="molecule type" value="Genomic_DNA"/>
</dbReference>
<proteinExistence type="predicted"/>
<evidence type="ECO:0008006" key="4">
    <source>
        <dbReference type="Google" id="ProtNLM"/>
    </source>
</evidence>